<dbReference type="AlphaFoldDB" id="A0A6A2V6F4"/>
<dbReference type="NCBIfam" id="NF041874">
    <property type="entry name" value="EPS_EpsC"/>
    <property type="match status" value="1"/>
</dbReference>
<dbReference type="GO" id="GO:0009001">
    <property type="term" value="F:serine O-acetyltransferase activity"/>
    <property type="evidence" value="ECO:0007669"/>
    <property type="project" value="UniProtKB-EC"/>
</dbReference>
<accession>A0A6A2V6F4</accession>
<dbReference type="Gene3D" id="1.10.3130.10">
    <property type="entry name" value="serine acetyltransferase, domain 1"/>
    <property type="match status" value="1"/>
</dbReference>
<dbReference type="InterPro" id="IPR042122">
    <property type="entry name" value="Ser_AcTrfase_N_sf"/>
</dbReference>
<dbReference type="EMBL" id="WBSO01000016">
    <property type="protein sequence ID" value="KAB8294676.1"/>
    <property type="molecule type" value="Genomic_DNA"/>
</dbReference>
<comment type="pathway">
    <text evidence="1">Amino-acid biosynthesis; L-cysteine biosynthesis; L-cysteine from L-serine: step 1/2.</text>
</comment>
<dbReference type="CDD" id="cd03354">
    <property type="entry name" value="LbH_SAT"/>
    <property type="match status" value="1"/>
</dbReference>
<protein>
    <recommendedName>
        <fullName evidence="4">Serine acetyltransferase</fullName>
        <ecNumber evidence="3">2.3.1.30</ecNumber>
    </recommendedName>
</protein>
<dbReference type="InterPro" id="IPR005881">
    <property type="entry name" value="Ser_O-AcTrfase"/>
</dbReference>
<evidence type="ECO:0000256" key="4">
    <source>
        <dbReference type="ARBA" id="ARBA00018522"/>
    </source>
</evidence>
<evidence type="ECO:0000256" key="6">
    <source>
        <dbReference type="ARBA" id="ARBA00022679"/>
    </source>
</evidence>
<evidence type="ECO:0000256" key="5">
    <source>
        <dbReference type="ARBA" id="ARBA00022605"/>
    </source>
</evidence>
<comment type="caution">
    <text evidence="11">The sequence shown here is derived from an EMBL/GenBank/DDBJ whole genome shotgun (WGS) entry which is preliminary data.</text>
</comment>
<dbReference type="RefSeq" id="WP_376830989.1">
    <property type="nucleotide sequence ID" value="NZ_JBHLXF010000002.1"/>
</dbReference>
<dbReference type="InterPro" id="IPR018357">
    <property type="entry name" value="Hexapep_transf_CS"/>
</dbReference>
<dbReference type="GO" id="GO:0006535">
    <property type="term" value="P:cysteine biosynthetic process from serine"/>
    <property type="evidence" value="ECO:0007669"/>
    <property type="project" value="InterPro"/>
</dbReference>
<evidence type="ECO:0000256" key="3">
    <source>
        <dbReference type="ARBA" id="ARBA00013266"/>
    </source>
</evidence>
<dbReference type="Proteomes" id="UP000440041">
    <property type="component" value="Unassembled WGS sequence"/>
</dbReference>
<dbReference type="NCBIfam" id="TIGR01172">
    <property type="entry name" value="cysE"/>
    <property type="match status" value="1"/>
</dbReference>
<dbReference type="FunFam" id="2.160.10.10:FF:000007">
    <property type="entry name" value="Serine acetyltransferase"/>
    <property type="match status" value="1"/>
</dbReference>
<reference evidence="11 12" key="1">
    <citation type="submission" date="2019-09" db="EMBL/GenBank/DDBJ databases">
        <title>Characterization of the phylogenetic diversity of two novel species belonging to the genus Bifidobacterium: Bifidobacterium cebidarum sp. nov. and Bifidobacterium leontopitheci sp. nov.</title>
        <authorList>
            <person name="Lugli G.A."/>
            <person name="Duranti S."/>
            <person name="Milani C."/>
            <person name="Turroni F."/>
            <person name="Ventura M."/>
        </authorList>
    </citation>
    <scope>NUCLEOTIDE SEQUENCE [LARGE SCALE GENOMIC DNA]</scope>
    <source>
        <strain evidence="11 12">DSM 100238</strain>
    </source>
</reference>
<dbReference type="InterPro" id="IPR045304">
    <property type="entry name" value="LbH_SAT"/>
</dbReference>
<keyword evidence="9" id="KW-0012">Acyltransferase</keyword>
<dbReference type="InterPro" id="IPR011004">
    <property type="entry name" value="Trimer_LpxA-like_sf"/>
</dbReference>
<name>A0A6A2V6F4_9BIFI</name>
<dbReference type="SUPFAM" id="SSF51161">
    <property type="entry name" value="Trimeric LpxA-like enzymes"/>
    <property type="match status" value="1"/>
</dbReference>
<keyword evidence="8" id="KW-0198">Cysteine biosynthesis</keyword>
<dbReference type="InterPro" id="IPR053376">
    <property type="entry name" value="Serine_acetyltransferase"/>
</dbReference>
<evidence type="ECO:0000256" key="7">
    <source>
        <dbReference type="ARBA" id="ARBA00022737"/>
    </source>
</evidence>
<keyword evidence="5" id="KW-0028">Amino-acid biosynthesis</keyword>
<sequence length="224" mass="24120">MTMDSLETKTDTATRYCSKQRHSHSSISIIVLASTIVMLVLPCTRTHTASQTAREEIQAIRDYDPSVTSDAQVAFTYSGLHAVWLHRLAHRLWIHNHKFCAQIISQLARILTGVEIHPGARIGKRLIIDHGTGTVIGETAVIGDDVVIYQGVTLGSVDNHGMLRHPHIGNRVLIGAGAAILGHVRVGDDARIGAHAVVLDDVPCHATAVGVPARIVGKGNTGHR</sequence>
<dbReference type="InterPro" id="IPR001451">
    <property type="entry name" value="Hexapep"/>
</dbReference>
<evidence type="ECO:0000256" key="8">
    <source>
        <dbReference type="ARBA" id="ARBA00023192"/>
    </source>
</evidence>
<evidence type="ECO:0000256" key="1">
    <source>
        <dbReference type="ARBA" id="ARBA00004876"/>
    </source>
</evidence>
<comment type="catalytic activity">
    <reaction evidence="10">
        <text>L-serine + acetyl-CoA = O-acetyl-L-serine + CoA</text>
        <dbReference type="Rhea" id="RHEA:24560"/>
        <dbReference type="ChEBI" id="CHEBI:33384"/>
        <dbReference type="ChEBI" id="CHEBI:57287"/>
        <dbReference type="ChEBI" id="CHEBI:57288"/>
        <dbReference type="ChEBI" id="CHEBI:58340"/>
        <dbReference type="EC" id="2.3.1.30"/>
    </reaction>
</comment>
<evidence type="ECO:0000256" key="9">
    <source>
        <dbReference type="ARBA" id="ARBA00023315"/>
    </source>
</evidence>
<dbReference type="Gene3D" id="2.160.10.10">
    <property type="entry name" value="Hexapeptide repeat proteins"/>
    <property type="match status" value="1"/>
</dbReference>
<proteinExistence type="inferred from homology"/>
<dbReference type="GO" id="GO:0005737">
    <property type="term" value="C:cytoplasm"/>
    <property type="evidence" value="ECO:0007669"/>
    <property type="project" value="InterPro"/>
</dbReference>
<keyword evidence="12" id="KW-1185">Reference proteome</keyword>
<evidence type="ECO:0000256" key="2">
    <source>
        <dbReference type="ARBA" id="ARBA00007274"/>
    </source>
</evidence>
<dbReference type="PROSITE" id="PS00101">
    <property type="entry name" value="HEXAPEP_TRANSFERASES"/>
    <property type="match status" value="1"/>
</dbReference>
<keyword evidence="6 11" id="KW-0808">Transferase</keyword>
<dbReference type="Pfam" id="PF00132">
    <property type="entry name" value="Hexapep"/>
    <property type="match status" value="1"/>
</dbReference>
<gene>
    <name evidence="11" type="ORF">DSM100238_1644</name>
</gene>
<dbReference type="PANTHER" id="PTHR42811">
    <property type="entry name" value="SERINE ACETYLTRANSFERASE"/>
    <property type="match status" value="1"/>
</dbReference>
<dbReference type="EC" id="2.3.1.30" evidence="3"/>
<comment type="similarity">
    <text evidence="2">Belongs to the transferase hexapeptide repeat family.</text>
</comment>
<evidence type="ECO:0000256" key="10">
    <source>
        <dbReference type="ARBA" id="ARBA00049486"/>
    </source>
</evidence>
<organism evidence="11 12">
    <name type="scientific">Bifidobacterium apri</name>
    <dbReference type="NCBI Taxonomy" id="1769423"/>
    <lineage>
        <taxon>Bacteria</taxon>
        <taxon>Bacillati</taxon>
        <taxon>Actinomycetota</taxon>
        <taxon>Actinomycetes</taxon>
        <taxon>Bifidobacteriales</taxon>
        <taxon>Bifidobacteriaceae</taxon>
        <taxon>Bifidobacterium</taxon>
    </lineage>
</organism>
<evidence type="ECO:0000313" key="12">
    <source>
        <dbReference type="Proteomes" id="UP000440041"/>
    </source>
</evidence>
<evidence type="ECO:0000313" key="11">
    <source>
        <dbReference type="EMBL" id="KAB8294676.1"/>
    </source>
</evidence>
<keyword evidence="7" id="KW-0677">Repeat</keyword>